<sequence length="100" mass="10642">MPQNFFMSNVGSYGDHEDVGYYMQASVEEAARKINEAAGATVTTSVCKLMTAEFAPTAGITKVLVAGVASSRKVQAINTAYGLAVDKTVMTWKMSGQLAR</sequence>
<evidence type="ECO:0000313" key="1">
    <source>
        <dbReference type="EMBL" id="TIA24369.1"/>
    </source>
</evidence>
<protein>
    <submittedName>
        <fullName evidence="1">Uncharacterized protein</fullName>
    </submittedName>
</protein>
<proteinExistence type="predicted"/>
<dbReference type="EMBL" id="QZBU01003762">
    <property type="protein sequence ID" value="TIA24369.1"/>
    <property type="molecule type" value="Genomic_DNA"/>
</dbReference>
<organism evidence="1 2">
    <name type="scientific">Aureobasidium pullulans</name>
    <name type="common">Black yeast</name>
    <name type="synonym">Pullularia pullulans</name>
    <dbReference type="NCBI Taxonomy" id="5580"/>
    <lineage>
        <taxon>Eukaryota</taxon>
        <taxon>Fungi</taxon>
        <taxon>Dikarya</taxon>
        <taxon>Ascomycota</taxon>
        <taxon>Pezizomycotina</taxon>
        <taxon>Dothideomycetes</taxon>
        <taxon>Dothideomycetidae</taxon>
        <taxon>Dothideales</taxon>
        <taxon>Saccotheciaceae</taxon>
        <taxon>Aureobasidium</taxon>
    </lineage>
</organism>
<gene>
    <name evidence="1" type="ORF">D6C83_08023</name>
</gene>
<dbReference type="Proteomes" id="UP000304947">
    <property type="component" value="Unassembled WGS sequence"/>
</dbReference>
<evidence type="ECO:0000313" key="2">
    <source>
        <dbReference type="Proteomes" id="UP000304947"/>
    </source>
</evidence>
<comment type="caution">
    <text evidence="1">The sequence shown here is derived from an EMBL/GenBank/DDBJ whole genome shotgun (WGS) entry which is preliminary data.</text>
</comment>
<dbReference type="AlphaFoldDB" id="A0A4T0ASK5"/>
<name>A0A4T0ASK5_AURPU</name>
<accession>A0A4T0ASK5</accession>
<reference evidence="1 2" key="1">
    <citation type="submission" date="2018-10" db="EMBL/GenBank/DDBJ databases">
        <title>Fifty Aureobasidium pullulans genomes reveal a recombining polyextremotolerant generalist.</title>
        <authorList>
            <person name="Gostincar C."/>
            <person name="Turk M."/>
            <person name="Zajc J."/>
            <person name="Gunde-Cimerman N."/>
        </authorList>
    </citation>
    <scope>NUCLEOTIDE SEQUENCE [LARGE SCALE GENOMIC DNA]</scope>
    <source>
        <strain evidence="1 2">EXF-3380</strain>
    </source>
</reference>